<evidence type="ECO:0000313" key="2">
    <source>
        <dbReference type="Proteomes" id="UP001345219"/>
    </source>
</evidence>
<sequence length="54" mass="6120">MKHCVGSFEMIAGGSSRPHEPRYTEDLGRVEGPNFYYSLEDILVEETEKRDGVS</sequence>
<dbReference type="AlphaFoldDB" id="A0AAN7PNW5"/>
<accession>A0AAN7PNW5</accession>
<comment type="caution">
    <text evidence="1">The sequence shown here is derived from an EMBL/GenBank/DDBJ whole genome shotgun (WGS) entry which is preliminary data.</text>
</comment>
<dbReference type="Proteomes" id="UP001345219">
    <property type="component" value="Chromosome 4"/>
</dbReference>
<proteinExistence type="predicted"/>
<name>A0AAN7PNW5_9MYRT</name>
<keyword evidence="2" id="KW-1185">Reference proteome</keyword>
<reference evidence="1 2" key="1">
    <citation type="journal article" date="2023" name="Hortic Res">
        <title>Pangenome of water caltrop reveals structural variations and asymmetric subgenome divergence after allopolyploidization.</title>
        <authorList>
            <person name="Zhang X."/>
            <person name="Chen Y."/>
            <person name="Wang L."/>
            <person name="Yuan Y."/>
            <person name="Fang M."/>
            <person name="Shi L."/>
            <person name="Lu R."/>
            <person name="Comes H.P."/>
            <person name="Ma Y."/>
            <person name="Chen Y."/>
            <person name="Huang G."/>
            <person name="Zhou Y."/>
            <person name="Zheng Z."/>
            <person name="Qiu Y."/>
        </authorList>
    </citation>
    <scope>NUCLEOTIDE SEQUENCE [LARGE SCALE GENOMIC DNA]</scope>
    <source>
        <tissue evidence="1">Roots</tissue>
    </source>
</reference>
<organism evidence="1 2">
    <name type="scientific">Trapa incisa</name>
    <dbReference type="NCBI Taxonomy" id="236973"/>
    <lineage>
        <taxon>Eukaryota</taxon>
        <taxon>Viridiplantae</taxon>
        <taxon>Streptophyta</taxon>
        <taxon>Embryophyta</taxon>
        <taxon>Tracheophyta</taxon>
        <taxon>Spermatophyta</taxon>
        <taxon>Magnoliopsida</taxon>
        <taxon>eudicotyledons</taxon>
        <taxon>Gunneridae</taxon>
        <taxon>Pentapetalae</taxon>
        <taxon>rosids</taxon>
        <taxon>malvids</taxon>
        <taxon>Myrtales</taxon>
        <taxon>Lythraceae</taxon>
        <taxon>Trapa</taxon>
    </lineage>
</organism>
<evidence type="ECO:0000313" key="1">
    <source>
        <dbReference type="EMBL" id="KAK4751458.1"/>
    </source>
</evidence>
<gene>
    <name evidence="1" type="ORF">SAY87_004940</name>
</gene>
<protein>
    <submittedName>
        <fullName evidence="1">Uncharacterized protein</fullName>
    </submittedName>
</protein>
<dbReference type="Gene3D" id="3.40.50.720">
    <property type="entry name" value="NAD(P)-binding Rossmann-like Domain"/>
    <property type="match status" value="1"/>
</dbReference>
<dbReference type="EMBL" id="JAXIOK010000017">
    <property type="protein sequence ID" value="KAK4751458.1"/>
    <property type="molecule type" value="Genomic_DNA"/>
</dbReference>